<protein>
    <submittedName>
        <fullName evidence="4">Uncharacterized protein</fullName>
    </submittedName>
</protein>
<accession>A0AAW1RP34</accession>
<keyword evidence="5" id="KW-1185">Reference proteome</keyword>
<feature type="region of interest" description="Disordered" evidence="3">
    <location>
        <begin position="902"/>
        <end position="974"/>
    </location>
</feature>
<feature type="compositionally biased region" description="Polar residues" evidence="3">
    <location>
        <begin position="426"/>
        <end position="437"/>
    </location>
</feature>
<dbReference type="SMART" id="SM00542">
    <property type="entry name" value="FYRC"/>
    <property type="match status" value="1"/>
</dbReference>
<feature type="compositionally biased region" description="Low complexity" evidence="3">
    <location>
        <begin position="654"/>
        <end position="671"/>
    </location>
</feature>
<feature type="compositionally biased region" description="Low complexity" evidence="3">
    <location>
        <begin position="915"/>
        <end position="927"/>
    </location>
</feature>
<gene>
    <name evidence="4" type="ORF">WJX74_003803</name>
</gene>
<evidence type="ECO:0000256" key="3">
    <source>
        <dbReference type="SAM" id="MobiDB-lite"/>
    </source>
</evidence>
<feature type="compositionally biased region" description="Basic residues" evidence="3">
    <location>
        <begin position="454"/>
        <end position="463"/>
    </location>
</feature>
<dbReference type="GO" id="GO:0005634">
    <property type="term" value="C:nucleus"/>
    <property type="evidence" value="ECO:0007669"/>
    <property type="project" value="UniProtKB-SubCell"/>
</dbReference>
<comment type="caution">
    <text evidence="4">The sequence shown here is derived from an EMBL/GenBank/DDBJ whole genome shotgun (WGS) entry which is preliminary data.</text>
</comment>
<feature type="compositionally biased region" description="Polar residues" evidence="3">
    <location>
        <begin position="378"/>
        <end position="388"/>
    </location>
</feature>
<feature type="compositionally biased region" description="Basic residues" evidence="3">
    <location>
        <begin position="626"/>
        <end position="636"/>
    </location>
</feature>
<keyword evidence="2" id="KW-0539">Nucleus</keyword>
<reference evidence="4 5" key="1">
    <citation type="journal article" date="2024" name="Nat. Commun.">
        <title>Phylogenomics reveals the evolutionary origins of lichenization in chlorophyte algae.</title>
        <authorList>
            <person name="Puginier C."/>
            <person name="Libourel C."/>
            <person name="Otte J."/>
            <person name="Skaloud P."/>
            <person name="Haon M."/>
            <person name="Grisel S."/>
            <person name="Petersen M."/>
            <person name="Berrin J.G."/>
            <person name="Delaux P.M."/>
            <person name="Dal Grande F."/>
            <person name="Keller J."/>
        </authorList>
    </citation>
    <scope>NUCLEOTIDE SEQUENCE [LARGE SCALE GENOMIC DNA]</scope>
    <source>
        <strain evidence="4 5">SAG 2145</strain>
    </source>
</reference>
<feature type="compositionally biased region" description="Polar residues" evidence="3">
    <location>
        <begin position="361"/>
        <end position="371"/>
    </location>
</feature>
<feature type="region of interest" description="Disordered" evidence="3">
    <location>
        <begin position="135"/>
        <end position="154"/>
    </location>
</feature>
<proteinExistence type="predicted"/>
<dbReference type="EMBL" id="JALJOS010000008">
    <property type="protein sequence ID" value="KAK9835597.1"/>
    <property type="molecule type" value="Genomic_DNA"/>
</dbReference>
<feature type="region of interest" description="Disordered" evidence="3">
    <location>
        <begin position="206"/>
        <end position="755"/>
    </location>
</feature>
<feature type="compositionally biased region" description="Polar residues" evidence="3">
    <location>
        <begin position="698"/>
        <end position="707"/>
    </location>
</feature>
<sequence length="1069" mass="114493">MQATEMKGKENFAGPANARATEDLASLLHQGSKLIQTHQTKDLFKQLETRSLTEDEESVIQQRVALQRKMFAEYERRDRARKVTEIIGVCPHVTIEEAAKALDLSNGREDQATDRLVTDPDFLQLVRLELAGPTAALPRQSSGPTRTRKASANKHYWAAQPGAAPSTVDSSSLSDAVFVGGFRGRGWPIAARGQSVPRVQVTRRLRQGQAEAGTPTGAEPEGNSSGDLDADPALAAAGLESEPEDATVVEDRSAPSRDNAAVQHEDREDDIAISSSDEDQTEMKDDCQDDPLHEATAADERVGPTRQAALEGDVSMLDQDGGNDAQDKVPVKGKRSKRPRAVANKDTPARVWGAGMLDKPPNSSASEQMQQDRGAGPASSSDQPSTRELNGADAELPSRHRRSNPAQPSASHQGKQAGVLEPPVTDDSTVTDNAEVSQKQKKIKVANGTQAQRHPGRAFKTCKLKGQPSRQRSVKDMFNGPLSKRPNQAQPKMQAAEETAGNADADEGAFGAALAYPGSPAGPEAPIDMSGTDTDTHDAEQSPVRHEAASDPEFSPRKAAGGGKRPPKRQRTSTRAELKLSQPKRAANNACKRTKLQPASDEACPPETHTPSEEGVGPDVPLGRVQRIKPAKGAKGSKKERAAQTESEDGKGCPAELPEAIPEAANPEGAPGSSAQPDEQGAAAGLAGQASLGSESLPSSADDSPQAQAEAATIKKSPEVEANGGEPKAKGGGRRHAISRNGHTVRGRVRQKGSRQAELLEAGTLRVDKGWYNSGYVFPDGFKSRVLFRSSVALERTCLHECFVLGKSGAYFPLPTFQVTALDRPEEPVIAKSCTGCWTQIQKRINAVIESRRKAGEDLPPAPKTAIAGPEFFGFNQPEIESAIEALDPEHLCQEFWCGKEDRDAARQGQPPPSAASDSGSAPSAGPRKARKPRRPRGMRAGSNDDDEEPEAGAAAGGPEEEDETTNMTNKWSAVSRSERYKKRCAADGDESGMVDDSNPLPDFIDPITLDPVIAPAISPYGHVMGIATWKAVLAEHQHCPFTKNPLSWEQCKVLTKHNIDRYQDRIKL</sequence>
<feature type="compositionally biased region" description="Acidic residues" evidence="3">
    <location>
        <begin position="267"/>
        <end position="280"/>
    </location>
</feature>
<feature type="compositionally biased region" description="Basic and acidic residues" evidence="3">
    <location>
        <begin position="281"/>
        <end position="303"/>
    </location>
</feature>
<dbReference type="AlphaFoldDB" id="A0AAW1RP34"/>
<feature type="compositionally biased region" description="Polar residues" evidence="3">
    <location>
        <begin position="404"/>
        <end position="414"/>
    </location>
</feature>
<feature type="compositionally biased region" description="Low complexity" evidence="3">
    <location>
        <begin position="679"/>
        <end position="697"/>
    </location>
</feature>
<feature type="compositionally biased region" description="Basic residues" evidence="3">
    <location>
        <begin position="731"/>
        <end position="753"/>
    </location>
</feature>
<feature type="compositionally biased region" description="Basic residues" evidence="3">
    <location>
        <begin position="331"/>
        <end position="340"/>
    </location>
</feature>
<organism evidence="4 5">
    <name type="scientific">Apatococcus lobatus</name>
    <dbReference type="NCBI Taxonomy" id="904363"/>
    <lineage>
        <taxon>Eukaryota</taxon>
        <taxon>Viridiplantae</taxon>
        <taxon>Chlorophyta</taxon>
        <taxon>core chlorophytes</taxon>
        <taxon>Trebouxiophyceae</taxon>
        <taxon>Chlorellales</taxon>
        <taxon>Chlorellaceae</taxon>
        <taxon>Apatococcus</taxon>
    </lineage>
</organism>
<evidence type="ECO:0000256" key="2">
    <source>
        <dbReference type="ARBA" id="ARBA00023242"/>
    </source>
</evidence>
<dbReference type="PROSITE" id="PS51543">
    <property type="entry name" value="FYRC"/>
    <property type="match status" value="1"/>
</dbReference>
<dbReference type="InterPro" id="IPR013083">
    <property type="entry name" value="Znf_RING/FYVE/PHD"/>
</dbReference>
<comment type="subcellular location">
    <subcellularLocation>
        <location evidence="1">Nucleus</location>
    </subcellularLocation>
</comment>
<dbReference type="Gene3D" id="3.30.160.360">
    <property type="match status" value="1"/>
</dbReference>
<dbReference type="SUPFAM" id="SSF57850">
    <property type="entry name" value="RING/U-box"/>
    <property type="match status" value="1"/>
</dbReference>
<dbReference type="Pfam" id="PF05964">
    <property type="entry name" value="FYRN"/>
    <property type="match status" value="1"/>
</dbReference>
<evidence type="ECO:0000256" key="1">
    <source>
        <dbReference type="ARBA" id="ARBA00004123"/>
    </source>
</evidence>
<dbReference type="GO" id="GO:0140993">
    <property type="term" value="F:histone modifying activity"/>
    <property type="evidence" value="ECO:0007669"/>
    <property type="project" value="UniProtKB-ARBA"/>
</dbReference>
<dbReference type="InterPro" id="IPR003888">
    <property type="entry name" value="FYrich_N"/>
</dbReference>
<dbReference type="Gene3D" id="3.30.40.10">
    <property type="entry name" value="Zinc/RING finger domain, C3HC4 (zinc finger)"/>
    <property type="match status" value="1"/>
</dbReference>
<evidence type="ECO:0000313" key="4">
    <source>
        <dbReference type="EMBL" id="KAK9835597.1"/>
    </source>
</evidence>
<dbReference type="InterPro" id="IPR003889">
    <property type="entry name" value="FYrich_C"/>
</dbReference>
<feature type="compositionally biased region" description="Basic residues" evidence="3">
    <location>
        <begin position="928"/>
        <end position="938"/>
    </location>
</feature>
<dbReference type="Proteomes" id="UP001438707">
    <property type="component" value="Unassembled WGS sequence"/>
</dbReference>
<feature type="compositionally biased region" description="Basic and acidic residues" evidence="3">
    <location>
        <begin position="534"/>
        <end position="549"/>
    </location>
</feature>
<feature type="compositionally biased region" description="Basic and acidic residues" evidence="3">
    <location>
        <begin position="637"/>
        <end position="651"/>
    </location>
</feature>
<name>A0AAW1RP34_9CHLO</name>
<dbReference type="Pfam" id="PF05965">
    <property type="entry name" value="FYRC"/>
    <property type="match status" value="1"/>
</dbReference>
<dbReference type="PROSITE" id="PS51542">
    <property type="entry name" value="FYRN"/>
    <property type="match status" value="1"/>
</dbReference>
<evidence type="ECO:0000313" key="5">
    <source>
        <dbReference type="Proteomes" id="UP001438707"/>
    </source>
</evidence>